<comment type="caution">
    <text evidence="6">The sequence shown here is derived from an EMBL/GenBank/DDBJ whole genome shotgun (WGS) entry which is preliminary data.</text>
</comment>
<keyword evidence="4" id="KW-1133">Transmembrane helix</keyword>
<keyword evidence="4" id="KW-0472">Membrane</keyword>
<keyword evidence="4" id="KW-0812">Transmembrane</keyword>
<dbReference type="CDD" id="cd00596">
    <property type="entry name" value="Peptidase_M14_like"/>
    <property type="match status" value="1"/>
</dbReference>
<feature type="compositionally biased region" description="Polar residues" evidence="3">
    <location>
        <begin position="1336"/>
        <end position="1350"/>
    </location>
</feature>
<name>A0AAU9LF02_9STRA</name>
<dbReference type="Gene3D" id="3.40.630.10">
    <property type="entry name" value="Zn peptidases"/>
    <property type="match status" value="1"/>
</dbReference>
<dbReference type="PROSITE" id="PS52035">
    <property type="entry name" value="PEPTIDASE_M14"/>
    <property type="match status" value="1"/>
</dbReference>
<dbReference type="Pfam" id="PF24906">
    <property type="entry name" value="Zf_WRKY19"/>
    <property type="match status" value="2"/>
</dbReference>
<sequence>MAAKAIVLKPKVYGAIFDMDGTLLDTEEVSRLSIDMNVHRLNKEFIRLCTKRSWVVLLSNGHARQLRPLVLAKRSSHPDIRIHTNDKQRAEIFGNDDDVTELHRGVYCTYPPMWLYLGYSGPSNDRENDYLRFPHGMRPDDTNIQTSMPDLSTTQSYELDFRTSFVGPDGLPEIDHDGAEFARMLLAQTEQEQKETEVEDTVTMETGVLQLSSPGITAEDDHSIQQAEATILAADMAVPITSKNRCRYYNKGRTRCERAATGLDGRCALHKLSQFCKHPKCNKFNQGVGYCIKHGGGKKCKQEGCEKQVQGYGFCSGHGGKPLCPIEGCENKRMEGGYCKAHGGGRFCQHEGCKRRDIGGGRCISHGGGKKCQTKDCTKVDRGGGFCKAHGGGKKCEADGCKNWALGGGICLEHKGPGKRCKTLGCTKYDLGGGHCIAHGGGRKCVVEGCDKIRQVNKRCRGHGGKVMCSVLNCDRAAQNRKLCKAHGGGKLCQHEGCTNKQKGKGLCIRHGGGTKCKESNCSAIDRGGGLLQGPRWRQEVFICVLQQVGHRWWLLPGPFGFGISPSVRRDFTYYDEFIFNQRVGCDNLKSVNKGKCSQTNVFDPSLGSLVAQKLISETTIAPLGTRLHDVVFSDEQMPLSPMNYRTYIEMAKYLLELNATYSDVVRVSVAQETYHLPYPPELQCIIDDKTNATELCKQFVVHITNHSTLVSDPERPEVFISGALHGDERVGPNAAIELVALFAHATSIYETDDKMKPTVDTQRWLKELVNTRNVLVMPMTNAYGYSRKCRRELEVDPNRDYNYMRSGVDCMKAMTSRVVNEIWRDHVFQLAVTFHGGTRAVAYEWGSPDHYLRGNENNPSEKSPDHMAQFQIGNTLANFAGIFPDGKLYPTGTMNDVVYGVTGGMEDWGYAASWENQFYDKKLQPFRPCEPTTFGGYLKEKTTYNNITNRAFNMLVETSDRKEPEAVELGKYEELYKANVDFFRTEGVMTEFIGHVPRNVRLALMMIEMVQPFVRWVDSAGSSVTRTQNVSSFFPAASLYTTNTNQVTEMGCGALAWERNEVTTCNVADCSVIDGRHSKLQIAWEVLGALTVDSTYVQVSSTPSFDNNSVLIRTTIQKGTTRRFYELASNSSQAAAANATIVGTSLFVTCLDLANVTSNMAYIRAVATVDQDWIKHGDGDDAPSPRVPPQSHLVNARTNLDWKLEWNGHRVKSTLDWTSRVITVYITKSLQTDVALSNTSADVSPLHTPSSLVALIASSQSDSEDSEDSGDTEDSSDEMAMTTKPANAQVTDENDKLDVKYEAKSSQDNGESDETALDDESKMAASDDDQDATLEDSSFGKTPNVTALATTGSSSNGRETSSSLLRFGYLTISSCAMIVVVTLAYLYQRVFRRARQPYINISSLEQVARVTINSIDDEEYKVDDDDSDDSEGPRIPRHAQSSRSVL</sequence>
<dbReference type="InterPro" id="IPR000834">
    <property type="entry name" value="Peptidase_M14"/>
</dbReference>
<dbReference type="GO" id="GO:0006508">
    <property type="term" value="P:proteolysis"/>
    <property type="evidence" value="ECO:0007669"/>
    <property type="project" value="InterPro"/>
</dbReference>
<feature type="compositionally biased region" description="Basic and acidic residues" evidence="3">
    <location>
        <begin position="1294"/>
        <end position="1306"/>
    </location>
</feature>
<dbReference type="PROSITE" id="PS00132">
    <property type="entry name" value="CARBOXYPEPT_ZN_1"/>
    <property type="match status" value="1"/>
</dbReference>
<dbReference type="InterPro" id="IPR057246">
    <property type="entry name" value="CARBOXYPEPT_ZN_1"/>
</dbReference>
<dbReference type="SUPFAM" id="SSF53187">
    <property type="entry name" value="Zn-dependent exopeptidases"/>
    <property type="match status" value="1"/>
</dbReference>
<feature type="domain" description="Peptidase M14" evidence="5">
    <location>
        <begin position="644"/>
        <end position="948"/>
    </location>
</feature>
<gene>
    <name evidence="6" type="ORF">PBS003_LOCUS6288</name>
</gene>
<dbReference type="SMART" id="SM00631">
    <property type="entry name" value="Zn_pept"/>
    <property type="match status" value="1"/>
</dbReference>
<evidence type="ECO:0000313" key="6">
    <source>
        <dbReference type="EMBL" id="CAH0479653.1"/>
    </source>
</evidence>
<feature type="compositionally biased region" description="Acidic residues" evidence="3">
    <location>
        <begin position="1420"/>
        <end position="1431"/>
    </location>
</feature>
<dbReference type="Proteomes" id="UP001160483">
    <property type="component" value="Unassembled WGS sequence"/>
</dbReference>
<dbReference type="InterPro" id="IPR056866">
    <property type="entry name" value="Znf_WRKY19"/>
</dbReference>
<evidence type="ECO:0000259" key="5">
    <source>
        <dbReference type="PROSITE" id="PS52035"/>
    </source>
</evidence>
<dbReference type="Pfam" id="PF00246">
    <property type="entry name" value="Peptidase_M14"/>
    <property type="match status" value="1"/>
</dbReference>
<evidence type="ECO:0000256" key="1">
    <source>
        <dbReference type="ARBA" id="ARBA00005988"/>
    </source>
</evidence>
<evidence type="ECO:0000256" key="3">
    <source>
        <dbReference type="SAM" id="MobiDB-lite"/>
    </source>
</evidence>
<accession>A0AAU9LF02</accession>
<protein>
    <recommendedName>
        <fullName evidence="5">Peptidase M14 domain-containing protein</fullName>
    </recommendedName>
</protein>
<comment type="similarity">
    <text evidence="1 2">Belongs to the peptidase M14 family.</text>
</comment>
<comment type="caution">
    <text evidence="2">Lacks conserved residue(s) required for the propagation of feature annotation.</text>
</comment>
<organism evidence="6 7">
    <name type="scientific">Peronospora belbahrii</name>
    <dbReference type="NCBI Taxonomy" id="622444"/>
    <lineage>
        <taxon>Eukaryota</taxon>
        <taxon>Sar</taxon>
        <taxon>Stramenopiles</taxon>
        <taxon>Oomycota</taxon>
        <taxon>Peronosporomycetes</taxon>
        <taxon>Peronosporales</taxon>
        <taxon>Peronosporaceae</taxon>
        <taxon>Peronospora</taxon>
    </lineage>
</organism>
<proteinExistence type="inferred from homology"/>
<dbReference type="PANTHER" id="PTHR31827:SF1">
    <property type="entry name" value="EMB|CAB89363.1"/>
    <property type="match status" value="1"/>
</dbReference>
<feature type="transmembrane region" description="Helical" evidence="4">
    <location>
        <begin position="1368"/>
        <end position="1388"/>
    </location>
</feature>
<feature type="compositionally biased region" description="Acidic residues" evidence="3">
    <location>
        <begin position="1263"/>
        <end position="1278"/>
    </location>
</feature>
<feature type="region of interest" description="Disordered" evidence="3">
    <location>
        <begin position="1259"/>
        <end position="1361"/>
    </location>
</feature>
<feature type="region of interest" description="Disordered" evidence="3">
    <location>
        <begin position="1420"/>
        <end position="1447"/>
    </location>
</feature>
<reference evidence="6" key="1">
    <citation type="submission" date="2021-11" db="EMBL/GenBank/DDBJ databases">
        <authorList>
            <person name="Islam A."/>
            <person name="Islam S."/>
            <person name="Flora M.S."/>
            <person name="Rahman M."/>
            <person name="Ziaur R.M."/>
            <person name="Epstein J.H."/>
            <person name="Hassan M."/>
            <person name="Klassen M."/>
            <person name="Woodard K."/>
            <person name="Webb A."/>
            <person name="Webby R.J."/>
            <person name="El Zowalaty M.E."/>
        </authorList>
    </citation>
    <scope>NUCLEOTIDE SEQUENCE</scope>
    <source>
        <strain evidence="6">Pbs3</strain>
    </source>
</reference>
<evidence type="ECO:0000256" key="2">
    <source>
        <dbReference type="PROSITE-ProRule" id="PRU01379"/>
    </source>
</evidence>
<evidence type="ECO:0000313" key="7">
    <source>
        <dbReference type="Proteomes" id="UP001160483"/>
    </source>
</evidence>
<dbReference type="EMBL" id="CAKKTJ010000320">
    <property type="protein sequence ID" value="CAH0479653.1"/>
    <property type="molecule type" value="Genomic_DNA"/>
</dbReference>
<dbReference type="GO" id="GO:0004181">
    <property type="term" value="F:metallocarboxypeptidase activity"/>
    <property type="evidence" value="ECO:0007669"/>
    <property type="project" value="InterPro"/>
</dbReference>
<evidence type="ECO:0000256" key="4">
    <source>
        <dbReference type="SAM" id="Phobius"/>
    </source>
</evidence>
<feature type="compositionally biased region" description="Low complexity" evidence="3">
    <location>
        <begin position="1351"/>
        <end position="1361"/>
    </location>
</feature>
<dbReference type="PANTHER" id="PTHR31827">
    <property type="entry name" value="EMB|CAB89363.1"/>
    <property type="match status" value="1"/>
</dbReference>
<dbReference type="GO" id="GO:0008270">
    <property type="term" value="F:zinc ion binding"/>
    <property type="evidence" value="ECO:0007669"/>
    <property type="project" value="InterPro"/>
</dbReference>